<evidence type="ECO:0000256" key="8">
    <source>
        <dbReference type="ARBA" id="ARBA00022777"/>
    </source>
</evidence>
<comment type="similarity">
    <text evidence="2">Belongs to the bacterial diacylglycerol kinase family.</text>
</comment>
<organism evidence="21 22">
    <name type="scientific">candidate division KD3-62 bacterium DG_56</name>
    <dbReference type="NCBI Taxonomy" id="1704032"/>
    <lineage>
        <taxon>Bacteria</taxon>
        <taxon>candidate division KD3-62</taxon>
    </lineage>
</organism>
<dbReference type="InterPro" id="IPR033717">
    <property type="entry name" value="UDPK"/>
</dbReference>
<keyword evidence="14" id="KW-1208">Phospholipid metabolism</keyword>
<dbReference type="PANTHER" id="PTHR34299:SF1">
    <property type="entry name" value="DIACYLGLYCEROL KINASE"/>
    <property type="match status" value="1"/>
</dbReference>
<feature type="active site" description="Proton acceptor" evidence="15">
    <location>
        <position position="79"/>
    </location>
</feature>
<evidence type="ECO:0000256" key="11">
    <source>
        <dbReference type="ARBA" id="ARBA00023098"/>
    </source>
</evidence>
<keyword evidence="18" id="KW-0460">Magnesium</keyword>
<evidence type="ECO:0000256" key="16">
    <source>
        <dbReference type="PIRSR" id="PIRSR600829-2"/>
    </source>
</evidence>
<feature type="transmembrane region" description="Helical" evidence="19">
    <location>
        <begin position="106"/>
        <end position="127"/>
    </location>
</feature>
<comment type="subcellular location">
    <subcellularLocation>
        <location evidence="1">Cell membrane</location>
        <topology evidence="1">Multi-pass membrane protein</topology>
    </subcellularLocation>
</comment>
<dbReference type="Gene3D" id="1.20.144.10">
    <property type="entry name" value="Phosphatidic acid phosphatase type 2/haloperoxidase"/>
    <property type="match status" value="1"/>
</dbReference>
<feature type="binding site" evidence="17">
    <location>
        <position position="86"/>
    </location>
    <ligand>
        <name>ATP</name>
        <dbReference type="ChEBI" id="CHEBI:30616"/>
    </ligand>
</feature>
<accession>A0A0S7XR24</accession>
<keyword evidence="10 19" id="KW-1133">Transmembrane helix</keyword>
<keyword evidence="11" id="KW-0443">Lipid metabolism</keyword>
<feature type="binding site" evidence="18">
    <location>
        <position position="86"/>
    </location>
    <ligand>
        <name>a divalent metal cation</name>
        <dbReference type="ChEBI" id="CHEBI:60240"/>
    </ligand>
</feature>
<reference evidence="21 22" key="1">
    <citation type="journal article" date="2015" name="Microbiome">
        <title>Genomic resolution of linkages in carbon, nitrogen, and sulfur cycling among widespread estuary sediment bacteria.</title>
        <authorList>
            <person name="Baker B.J."/>
            <person name="Lazar C.S."/>
            <person name="Teske A.P."/>
            <person name="Dick G.J."/>
        </authorList>
    </citation>
    <scope>NUCLEOTIDE SEQUENCE [LARGE SCALE GENOMIC DNA]</scope>
    <source>
        <strain evidence="21">DG_56</strain>
    </source>
</reference>
<proteinExistence type="inferred from homology"/>
<evidence type="ECO:0000256" key="15">
    <source>
        <dbReference type="PIRSR" id="PIRSR600829-1"/>
    </source>
</evidence>
<evidence type="ECO:0000256" key="9">
    <source>
        <dbReference type="ARBA" id="ARBA00022840"/>
    </source>
</evidence>
<comment type="caution">
    <text evidence="21">The sequence shown here is derived from an EMBL/GenBank/DDBJ whole genome shotgun (WGS) entry which is preliminary data.</text>
</comment>
<dbReference type="GO" id="GO:0008654">
    <property type="term" value="P:phospholipid biosynthetic process"/>
    <property type="evidence" value="ECO:0007669"/>
    <property type="project" value="UniProtKB-KW"/>
</dbReference>
<evidence type="ECO:0000256" key="1">
    <source>
        <dbReference type="ARBA" id="ARBA00004651"/>
    </source>
</evidence>
<gene>
    <name evidence="21" type="ORF">AMK68_01040</name>
</gene>
<feature type="transmembrane region" description="Helical" evidence="19">
    <location>
        <begin position="147"/>
        <end position="165"/>
    </location>
</feature>
<feature type="transmembrane region" description="Helical" evidence="19">
    <location>
        <begin position="227"/>
        <end position="247"/>
    </location>
</feature>
<dbReference type="PANTHER" id="PTHR34299">
    <property type="entry name" value="DIACYLGLYCEROL KINASE"/>
    <property type="match status" value="1"/>
</dbReference>
<feature type="transmembrane region" description="Helical" evidence="19">
    <location>
        <begin position="41"/>
        <end position="59"/>
    </location>
</feature>
<evidence type="ECO:0000313" key="21">
    <source>
        <dbReference type="EMBL" id="KPJ64651.1"/>
    </source>
</evidence>
<keyword evidence="18" id="KW-0479">Metal-binding</keyword>
<dbReference type="Proteomes" id="UP000052020">
    <property type="component" value="Unassembled WGS sequence"/>
</dbReference>
<feature type="binding site" evidence="17">
    <location>
        <begin position="104"/>
        <end position="105"/>
    </location>
    <ligand>
        <name>ATP</name>
        <dbReference type="ChEBI" id="CHEBI:30616"/>
    </ligand>
</feature>
<dbReference type="EMBL" id="LIZY01000014">
    <property type="protein sequence ID" value="KPJ64651.1"/>
    <property type="molecule type" value="Genomic_DNA"/>
</dbReference>
<dbReference type="Pfam" id="PF01219">
    <property type="entry name" value="DAGK_prokar"/>
    <property type="match status" value="1"/>
</dbReference>
<dbReference type="InterPro" id="IPR000326">
    <property type="entry name" value="PAP2/HPO"/>
</dbReference>
<evidence type="ECO:0000256" key="5">
    <source>
        <dbReference type="ARBA" id="ARBA00022679"/>
    </source>
</evidence>
<dbReference type="AlphaFoldDB" id="A0A0S7XR24"/>
<feature type="transmembrane region" description="Helical" evidence="19">
    <location>
        <begin position="65"/>
        <end position="85"/>
    </location>
</feature>
<dbReference type="GO" id="GO:0005524">
    <property type="term" value="F:ATP binding"/>
    <property type="evidence" value="ECO:0007669"/>
    <property type="project" value="UniProtKB-KW"/>
</dbReference>
<evidence type="ECO:0000256" key="2">
    <source>
        <dbReference type="ARBA" id="ARBA00005967"/>
    </source>
</evidence>
<dbReference type="InterPro" id="IPR036945">
    <property type="entry name" value="DAGK_sf"/>
</dbReference>
<protein>
    <recommendedName>
        <fullName evidence="20">Phosphatidic acid phosphatase type 2/haloperoxidase domain-containing protein</fullName>
    </recommendedName>
</protein>
<keyword evidence="9 17" id="KW-0067">ATP-binding</keyword>
<dbReference type="GO" id="GO:0016301">
    <property type="term" value="F:kinase activity"/>
    <property type="evidence" value="ECO:0007669"/>
    <property type="project" value="UniProtKB-KW"/>
</dbReference>
<dbReference type="PATRIC" id="fig|1704032.3.peg.1111"/>
<dbReference type="InterPro" id="IPR036938">
    <property type="entry name" value="PAP2/HPO_sf"/>
</dbReference>
<feature type="transmembrane region" description="Helical" evidence="19">
    <location>
        <begin position="186"/>
        <end position="215"/>
    </location>
</feature>
<keyword evidence="7 17" id="KW-0547">Nucleotide-binding</keyword>
<dbReference type="PROSITE" id="PS01069">
    <property type="entry name" value="DAGK_PROKAR"/>
    <property type="match status" value="1"/>
</dbReference>
<evidence type="ECO:0000256" key="14">
    <source>
        <dbReference type="ARBA" id="ARBA00023264"/>
    </source>
</evidence>
<evidence type="ECO:0000256" key="13">
    <source>
        <dbReference type="ARBA" id="ARBA00023209"/>
    </source>
</evidence>
<feature type="binding site" evidence="16">
    <location>
        <position position="79"/>
    </location>
    <ligand>
        <name>substrate</name>
    </ligand>
</feature>
<keyword evidence="3" id="KW-1003">Cell membrane</keyword>
<evidence type="ECO:0000256" key="7">
    <source>
        <dbReference type="ARBA" id="ARBA00022741"/>
    </source>
</evidence>
<keyword evidence="13" id="KW-0594">Phospholipid biosynthesis</keyword>
<evidence type="ECO:0000256" key="12">
    <source>
        <dbReference type="ARBA" id="ARBA00023136"/>
    </source>
</evidence>
<evidence type="ECO:0000256" key="17">
    <source>
        <dbReference type="PIRSR" id="PIRSR600829-3"/>
    </source>
</evidence>
<evidence type="ECO:0000256" key="18">
    <source>
        <dbReference type="PIRSR" id="PIRSR600829-4"/>
    </source>
</evidence>
<dbReference type="SUPFAM" id="SSF48317">
    <property type="entry name" value="Acid phosphatase/Vanadium-dependent haloperoxidase"/>
    <property type="match status" value="1"/>
</dbReference>
<keyword evidence="5" id="KW-0808">Transferase</keyword>
<name>A0A0S7XR24_9BACT</name>
<dbReference type="CDD" id="cd14265">
    <property type="entry name" value="UDPK_IM_like"/>
    <property type="match status" value="1"/>
</dbReference>
<sequence>MSAEPHPHPEPRRPVKSKSLVESFRYAFEGMSHVLHSQRHVRYQLVIFAMVLAVGLAIPVTAFEFAALILAMGLLLVAELVNTAVEAVVDLITDRYEVLAKVAKDIAGAAVLVASVTAAVAVSAVFLHNQGIQRLLSEQREVTPRSGPYIVLMSAGLLCILVVLGKIYGGRGRLLRGGVISGHSALAFLLFGSIFLLTHMEPVTSVVALLLALLVSQSRVDAGIHTVREVVTGALLAVLVIGVVFAFQR</sequence>
<keyword evidence="12 19" id="KW-0472">Membrane</keyword>
<keyword evidence="8" id="KW-0418">Kinase</keyword>
<dbReference type="Pfam" id="PF01569">
    <property type="entry name" value="PAP2"/>
    <property type="match status" value="1"/>
</dbReference>
<evidence type="ECO:0000256" key="6">
    <source>
        <dbReference type="ARBA" id="ARBA00022692"/>
    </source>
</evidence>
<evidence type="ECO:0000256" key="3">
    <source>
        <dbReference type="ARBA" id="ARBA00022475"/>
    </source>
</evidence>
<evidence type="ECO:0000256" key="19">
    <source>
        <dbReference type="SAM" id="Phobius"/>
    </source>
</evidence>
<dbReference type="GO" id="GO:0046872">
    <property type="term" value="F:metal ion binding"/>
    <property type="evidence" value="ECO:0007669"/>
    <property type="project" value="UniProtKB-KW"/>
</dbReference>
<evidence type="ECO:0000259" key="20">
    <source>
        <dbReference type="Pfam" id="PF01569"/>
    </source>
</evidence>
<dbReference type="Gene3D" id="1.10.287.3610">
    <property type="match status" value="1"/>
</dbReference>
<dbReference type="InterPro" id="IPR000829">
    <property type="entry name" value="DAGK"/>
</dbReference>
<comment type="cofactor">
    <cofactor evidence="18">
        <name>Mg(2+)</name>
        <dbReference type="ChEBI" id="CHEBI:18420"/>
    </cofactor>
    <text evidence="18">Mn(2+), Zn(2+), Cd(2+) and Co(2+) support activity to lesser extents.</text>
</comment>
<feature type="binding site" evidence="17">
    <location>
        <position position="26"/>
    </location>
    <ligand>
        <name>ATP</name>
        <dbReference type="ChEBI" id="CHEBI:30616"/>
    </ligand>
</feature>
<keyword evidence="4" id="KW-0444">Lipid biosynthesis</keyword>
<feature type="domain" description="Phosphatidic acid phosphatase type 2/haloperoxidase" evidence="20">
    <location>
        <begin position="178"/>
        <end position="247"/>
    </location>
</feature>
<keyword evidence="6 19" id="KW-0812">Transmembrane</keyword>
<evidence type="ECO:0000256" key="10">
    <source>
        <dbReference type="ARBA" id="ARBA00022989"/>
    </source>
</evidence>
<evidence type="ECO:0000313" key="22">
    <source>
        <dbReference type="Proteomes" id="UP000052020"/>
    </source>
</evidence>
<dbReference type="GO" id="GO:0005886">
    <property type="term" value="C:plasma membrane"/>
    <property type="evidence" value="ECO:0007669"/>
    <property type="project" value="UniProtKB-SubCell"/>
</dbReference>
<evidence type="ECO:0000256" key="4">
    <source>
        <dbReference type="ARBA" id="ARBA00022516"/>
    </source>
</evidence>